<dbReference type="Gene3D" id="3.10.129.10">
    <property type="entry name" value="Hotdog Thioesterase"/>
    <property type="match status" value="1"/>
</dbReference>
<dbReference type="Pfam" id="PF22636">
    <property type="entry name" value="FlK"/>
    <property type="match status" value="1"/>
</dbReference>
<dbReference type="EMBL" id="DTFF01000042">
    <property type="protein sequence ID" value="HGI87693.1"/>
    <property type="molecule type" value="Genomic_DNA"/>
</dbReference>
<dbReference type="InterPro" id="IPR025540">
    <property type="entry name" value="FlK"/>
</dbReference>
<sequence>MVREDIPVVLPSGIACEDVYEVREEHVAKGVGTGVVEVLATPCMIMFMEVTAFKCIERFLPEGFTAVGTGVSVRHRNPAPQGTRVRVRAELLEQRGRVLIFRVVAMLGDIVIGDGTHDKYIIEKKRFEEKALKILEDVKSY</sequence>
<proteinExistence type="predicted"/>
<dbReference type="PANTHER" id="PTHR36934">
    <property type="entry name" value="BLR0278 PROTEIN"/>
    <property type="match status" value="1"/>
</dbReference>
<organism evidence="2">
    <name type="scientific">Ignisphaera aggregans</name>
    <dbReference type="NCBI Taxonomy" id="334771"/>
    <lineage>
        <taxon>Archaea</taxon>
        <taxon>Thermoproteota</taxon>
        <taxon>Thermoprotei</taxon>
        <taxon>Desulfurococcales</taxon>
        <taxon>Desulfurococcaceae</taxon>
        <taxon>Ignisphaera</taxon>
    </lineage>
</organism>
<name>A0A7C4BC10_9CREN</name>
<dbReference type="SUPFAM" id="SSF54637">
    <property type="entry name" value="Thioesterase/thiol ester dehydrase-isomerase"/>
    <property type="match status" value="1"/>
</dbReference>
<protein>
    <submittedName>
        <fullName evidence="2">Thioesterase</fullName>
    </submittedName>
</protein>
<reference evidence="2" key="1">
    <citation type="journal article" date="2020" name="mSystems">
        <title>Genome- and Community-Level Interaction Insights into Carbon Utilization and Element Cycling Functions of Hydrothermarchaeota in Hydrothermal Sediment.</title>
        <authorList>
            <person name="Zhou Z."/>
            <person name="Liu Y."/>
            <person name="Xu W."/>
            <person name="Pan J."/>
            <person name="Luo Z.H."/>
            <person name="Li M."/>
        </authorList>
    </citation>
    <scope>NUCLEOTIDE SEQUENCE [LARGE SCALE GENOMIC DNA]</scope>
    <source>
        <strain evidence="2">SpSt-732</strain>
    </source>
</reference>
<accession>A0A7C4BC10</accession>
<evidence type="ECO:0000313" key="2">
    <source>
        <dbReference type="EMBL" id="HGI87693.1"/>
    </source>
</evidence>
<dbReference type="PANTHER" id="PTHR36934:SF1">
    <property type="entry name" value="THIOESTERASE DOMAIN-CONTAINING PROTEIN"/>
    <property type="match status" value="1"/>
</dbReference>
<dbReference type="InterPro" id="IPR029069">
    <property type="entry name" value="HotDog_dom_sf"/>
</dbReference>
<gene>
    <name evidence="2" type="ORF">ENV14_04795</name>
</gene>
<feature type="domain" description="Fluoroacetyl-CoA-specific thioesterase-like" evidence="1">
    <location>
        <begin position="22"/>
        <end position="124"/>
    </location>
</feature>
<dbReference type="PIRSF" id="PIRSF014972">
    <property type="entry name" value="FlK"/>
    <property type="match status" value="1"/>
</dbReference>
<dbReference type="InterPro" id="IPR054485">
    <property type="entry name" value="FlK-like_dom"/>
</dbReference>
<dbReference type="AlphaFoldDB" id="A0A7C4BC10"/>
<comment type="caution">
    <text evidence="2">The sequence shown here is derived from an EMBL/GenBank/DDBJ whole genome shotgun (WGS) entry which is preliminary data.</text>
</comment>
<dbReference type="PROSITE" id="PS51257">
    <property type="entry name" value="PROKAR_LIPOPROTEIN"/>
    <property type="match status" value="1"/>
</dbReference>
<evidence type="ECO:0000259" key="1">
    <source>
        <dbReference type="Pfam" id="PF22636"/>
    </source>
</evidence>